<dbReference type="Proteomes" id="UP001211173">
    <property type="component" value="Unassembled WGS sequence"/>
</dbReference>
<dbReference type="Proteomes" id="UP000429811">
    <property type="component" value="Unassembled WGS sequence"/>
</dbReference>
<dbReference type="Pfam" id="PF18335">
    <property type="entry name" value="SH3_13"/>
    <property type="match status" value="1"/>
</dbReference>
<comment type="caution">
    <text evidence="9">The sequence shown here is derived from an EMBL/GenBank/DDBJ whole genome shotgun (WGS) entry which is preliminary data.</text>
</comment>
<proteinExistence type="inferred from homology"/>
<sequence>MGIVASLDKVLFCNTTTKYSVLRMKTDDTSIPEDARSPYRYHDHLIRFTAVGYEIPQTETVKLELIGEWKNGKYGLQFQVERWHEVVPPTIAGIRNYLASGLLKGIGEKTADAIVCRFGLESLNILENQPKRLLEIRGITEERLIEIQDAYTQTRRMRDLLTLLAPYNVTPTSARKIYEYLGPTCADLVRESPYNLCQVPTFGFKRVDAIVQKSGGDLRDPKRVRGALFYALENARSKGGHLYLEGNTLLKESSQLLNERVPLPQMRVPRDQVEQELSAMIVGDEVVSNQGNIYLPRVFLQESETAQRIVDLLLKKPEPISILLALEDVKAKLGIRLSKKQLDGVEMAFHHNLSIITGGPGTGKTTVLKTVIEVYRHLYPGKKLSLAAPTGKASRRMAETTGVTDAQTLHSLLGLYGDDDERRARQQEPLDTDFLIVDETSMMDMWLAHQLFKRLRLGTKVLLVGDADQLESVGAGDVFIQLINCGIVPVTVLDEIFRQAKDSRIAYNAKFINEEKTALYYGEDFTFTKAESQEEAAEWVRKLYREQTDLSGIEQVEILCPFRTEGAVSALNLNETIREDINPPSEDAPEIACGGKLFRLHDRVMQTKNNYHIKLHDETGASVGEGVFNGDIGTVCSVQPDKIEVNYDGRFAEYSKEALDELELSYAITIHKSMGSEYDIVIIPLMAAHRILLSKNLIYTAITRAKRRVLLIGEKKALYMAIKKNGKGKRNTNLGQRIQLYHKAVTHRPVPGTMVADEKLKNAS</sequence>
<evidence type="ECO:0000256" key="2">
    <source>
        <dbReference type="ARBA" id="ARBA00022840"/>
    </source>
</evidence>
<evidence type="ECO:0000313" key="8">
    <source>
        <dbReference type="EMBL" id="MDB7932222.1"/>
    </source>
</evidence>
<dbReference type="InterPro" id="IPR055446">
    <property type="entry name" value="RecD2_N_OB"/>
</dbReference>
<dbReference type="Gene3D" id="2.30.30.940">
    <property type="match status" value="1"/>
</dbReference>
<dbReference type="Gene3D" id="1.10.150.20">
    <property type="entry name" value="5' to 3' exonuclease, C-terminal subdomain"/>
    <property type="match status" value="1"/>
</dbReference>
<dbReference type="Pfam" id="PF14520">
    <property type="entry name" value="HHH_5"/>
    <property type="match status" value="1"/>
</dbReference>
<evidence type="ECO:0000259" key="5">
    <source>
        <dbReference type="Pfam" id="PF14490"/>
    </source>
</evidence>
<dbReference type="GO" id="GO:0043139">
    <property type="term" value="F:5'-3' DNA helicase activity"/>
    <property type="evidence" value="ECO:0007669"/>
    <property type="project" value="UniProtKB-UniRule"/>
</dbReference>
<evidence type="ECO:0000259" key="7">
    <source>
        <dbReference type="Pfam" id="PF23139"/>
    </source>
</evidence>
<dbReference type="GO" id="GO:0016787">
    <property type="term" value="F:hydrolase activity"/>
    <property type="evidence" value="ECO:0007669"/>
    <property type="project" value="UniProtKB-KW"/>
</dbReference>
<dbReference type="GO" id="GO:0006310">
    <property type="term" value="P:DNA recombination"/>
    <property type="evidence" value="ECO:0007669"/>
    <property type="project" value="InterPro"/>
</dbReference>
<dbReference type="InterPro" id="IPR006345">
    <property type="entry name" value="RecD2"/>
</dbReference>
<comment type="catalytic activity">
    <reaction evidence="3">
        <text>ATP + H2O = ADP + phosphate + H(+)</text>
        <dbReference type="Rhea" id="RHEA:13065"/>
        <dbReference type="ChEBI" id="CHEBI:15377"/>
        <dbReference type="ChEBI" id="CHEBI:15378"/>
        <dbReference type="ChEBI" id="CHEBI:30616"/>
        <dbReference type="ChEBI" id="CHEBI:43474"/>
        <dbReference type="ChEBI" id="CHEBI:456216"/>
        <dbReference type="EC" id="5.6.2.3"/>
    </reaction>
</comment>
<name>A0A6I2RHP0_FLAPL</name>
<accession>A0A6I2RHP0</accession>
<evidence type="ECO:0000313" key="10">
    <source>
        <dbReference type="Proteomes" id="UP000429811"/>
    </source>
</evidence>
<dbReference type="InterPro" id="IPR027417">
    <property type="entry name" value="P-loop_NTPase"/>
</dbReference>
<evidence type="ECO:0000259" key="4">
    <source>
        <dbReference type="Pfam" id="PF13538"/>
    </source>
</evidence>
<reference evidence="8" key="2">
    <citation type="submission" date="2023-01" db="EMBL/GenBank/DDBJ databases">
        <title>Human gut microbiome strain richness.</title>
        <authorList>
            <person name="Chen-Liaw A."/>
        </authorList>
    </citation>
    <scope>NUCLEOTIDE SEQUENCE</scope>
    <source>
        <strain evidence="8">1001287st1_F4_1001285I_161205</strain>
    </source>
</reference>
<dbReference type="AlphaFoldDB" id="A0A6I2RHP0"/>
<dbReference type="CDD" id="cd18809">
    <property type="entry name" value="SF1_C_RecD"/>
    <property type="match status" value="1"/>
</dbReference>
<dbReference type="RefSeq" id="WP_131971064.1">
    <property type="nucleotide sequence ID" value="NZ_BAABXT010000001.1"/>
</dbReference>
<dbReference type="InterPro" id="IPR050534">
    <property type="entry name" value="Coronavir_polyprotein_1ab"/>
</dbReference>
<dbReference type="Gene3D" id="1.10.10.2220">
    <property type="match status" value="1"/>
</dbReference>
<keyword evidence="3" id="KW-0413">Isomerase</keyword>
<dbReference type="CDD" id="cd17933">
    <property type="entry name" value="DEXSc_RecD-like"/>
    <property type="match status" value="1"/>
</dbReference>
<dbReference type="GO" id="GO:0009338">
    <property type="term" value="C:exodeoxyribonuclease V complex"/>
    <property type="evidence" value="ECO:0007669"/>
    <property type="project" value="TreeGrafter"/>
</dbReference>
<reference evidence="9 10" key="1">
    <citation type="journal article" date="2019" name="Nat. Med.">
        <title>A library of human gut bacterial isolates paired with longitudinal multiomics data enables mechanistic microbiome research.</title>
        <authorList>
            <person name="Poyet M."/>
            <person name="Groussin M."/>
            <person name="Gibbons S.M."/>
            <person name="Avila-Pacheco J."/>
            <person name="Jiang X."/>
            <person name="Kearney S.M."/>
            <person name="Perrotta A.R."/>
            <person name="Berdy B."/>
            <person name="Zhao S."/>
            <person name="Lieberman T.D."/>
            <person name="Swanson P.K."/>
            <person name="Smith M."/>
            <person name="Roesemann S."/>
            <person name="Alexander J.E."/>
            <person name="Rich S.A."/>
            <person name="Livny J."/>
            <person name="Vlamakis H."/>
            <person name="Clish C."/>
            <person name="Bullock K."/>
            <person name="Deik A."/>
            <person name="Scott J."/>
            <person name="Pierce K.A."/>
            <person name="Xavier R.J."/>
            <person name="Alm E.J."/>
        </authorList>
    </citation>
    <scope>NUCLEOTIDE SEQUENCE [LARGE SCALE GENOMIC DNA]</scope>
    <source>
        <strain evidence="9 10">BIOML-A5</strain>
    </source>
</reference>
<dbReference type="InterPro" id="IPR029493">
    <property type="entry name" value="RecD2-like_HHH"/>
</dbReference>
<keyword evidence="3" id="KW-0238">DNA-binding</keyword>
<evidence type="ECO:0000259" key="6">
    <source>
        <dbReference type="Pfam" id="PF18335"/>
    </source>
</evidence>
<dbReference type="Pfam" id="PF14490">
    <property type="entry name" value="HHH_RecD2"/>
    <property type="match status" value="1"/>
</dbReference>
<evidence type="ECO:0000256" key="1">
    <source>
        <dbReference type="ARBA" id="ARBA00022741"/>
    </source>
</evidence>
<comment type="similarity">
    <text evidence="3">Belongs to the RecD family. RecD2 subfamily.</text>
</comment>
<keyword evidence="2 3" id="KW-0067">ATP-binding</keyword>
<dbReference type="GO" id="GO:0017116">
    <property type="term" value="F:single-stranded DNA helicase activity"/>
    <property type="evidence" value="ECO:0007669"/>
    <property type="project" value="TreeGrafter"/>
</dbReference>
<dbReference type="NCBIfam" id="TIGR01448">
    <property type="entry name" value="recD_rel"/>
    <property type="match status" value="1"/>
</dbReference>
<comment type="function">
    <text evidence="3">DNA-dependent ATPase and ATP-dependent 5'-3' DNA helicase. Has no activity on blunt DNA or DNA with 3'-overhangs, requires at least 10 bases of 5'-ssDNA for helicase activity.</text>
</comment>
<dbReference type="Pfam" id="PF13245">
    <property type="entry name" value="AAA_19"/>
    <property type="match status" value="1"/>
</dbReference>
<dbReference type="EMBL" id="WKPO01000008">
    <property type="protein sequence ID" value="MSB48583.1"/>
    <property type="molecule type" value="Genomic_DNA"/>
</dbReference>
<keyword evidence="3 9" id="KW-0347">Helicase</keyword>
<dbReference type="EMBL" id="JAQLWV010000004">
    <property type="protein sequence ID" value="MDB7932222.1"/>
    <property type="molecule type" value="Genomic_DNA"/>
</dbReference>
<feature type="binding site" evidence="3">
    <location>
        <begin position="361"/>
        <end position="365"/>
    </location>
    <ligand>
        <name>ATP</name>
        <dbReference type="ChEBI" id="CHEBI:30616"/>
    </ligand>
</feature>
<dbReference type="GO" id="GO:0003677">
    <property type="term" value="F:DNA binding"/>
    <property type="evidence" value="ECO:0007669"/>
    <property type="project" value="UniProtKB-UniRule"/>
</dbReference>
<dbReference type="InterPro" id="IPR027785">
    <property type="entry name" value="UvrD-like_helicase_C"/>
</dbReference>
<feature type="domain" description="ATP-dependent RecD2 DNA helicase-like helix-hairpin-helix" evidence="5">
    <location>
        <begin position="154"/>
        <end position="243"/>
    </location>
</feature>
<dbReference type="Pfam" id="PF23139">
    <property type="entry name" value="OB_YrrC"/>
    <property type="match status" value="1"/>
</dbReference>
<dbReference type="Pfam" id="PF13538">
    <property type="entry name" value="UvrD_C_2"/>
    <property type="match status" value="1"/>
</dbReference>
<dbReference type="PANTHER" id="PTHR43788:SF6">
    <property type="entry name" value="DNA HELICASE B"/>
    <property type="match status" value="1"/>
</dbReference>
<feature type="domain" description="UvrD-like helicase C-terminal" evidence="4">
    <location>
        <begin position="665"/>
        <end position="712"/>
    </location>
</feature>
<feature type="domain" description="ATP-dependent RecD2 DNA helicase SH3" evidence="6">
    <location>
        <begin position="573"/>
        <end position="645"/>
    </location>
</feature>
<keyword evidence="3" id="KW-0378">Hydrolase</keyword>
<evidence type="ECO:0000256" key="3">
    <source>
        <dbReference type="HAMAP-Rule" id="MF_01488"/>
    </source>
</evidence>
<dbReference type="HAMAP" id="MF_01488">
    <property type="entry name" value="RecD2"/>
    <property type="match status" value="1"/>
</dbReference>
<dbReference type="Gene3D" id="3.40.50.300">
    <property type="entry name" value="P-loop containing nucleotide triphosphate hydrolases"/>
    <property type="match status" value="2"/>
</dbReference>
<evidence type="ECO:0000313" key="9">
    <source>
        <dbReference type="EMBL" id="MSB48583.1"/>
    </source>
</evidence>
<protein>
    <recommendedName>
        <fullName evidence="3">ATP-dependent RecD2 DNA helicase</fullName>
        <ecNumber evidence="3">5.6.2.3</ecNumber>
    </recommendedName>
    <alternativeName>
        <fullName evidence="3">DNA 5'-3' helicase subunit RecD2</fullName>
    </alternativeName>
</protein>
<keyword evidence="1 3" id="KW-0547">Nucleotide-binding</keyword>
<dbReference type="GO" id="GO:0005524">
    <property type="term" value="F:ATP binding"/>
    <property type="evidence" value="ECO:0007669"/>
    <property type="project" value="UniProtKB-UniRule"/>
</dbReference>
<dbReference type="InterPro" id="IPR041451">
    <property type="entry name" value="RecD2_SH13"/>
</dbReference>
<feature type="domain" description="ATP-dependent RecD2 DNA helicase OB-fold" evidence="7">
    <location>
        <begin position="5"/>
        <end position="88"/>
    </location>
</feature>
<gene>
    <name evidence="3" type="primary">recD2</name>
    <name evidence="9" type="ORF">GKE90_07690</name>
    <name evidence="8" type="ORF">PNE06_03955</name>
</gene>
<dbReference type="EC" id="5.6.2.3" evidence="3"/>
<dbReference type="SUPFAM" id="SSF52540">
    <property type="entry name" value="P-loop containing nucleoside triphosphate hydrolases"/>
    <property type="match status" value="1"/>
</dbReference>
<dbReference type="PANTHER" id="PTHR43788">
    <property type="entry name" value="DNA2/NAM7 HELICASE FAMILY MEMBER"/>
    <property type="match status" value="1"/>
</dbReference>
<organism evidence="9 10">
    <name type="scientific">Flavonifractor plautii</name>
    <name type="common">Fusobacterium plautii</name>
    <dbReference type="NCBI Taxonomy" id="292800"/>
    <lineage>
        <taxon>Bacteria</taxon>
        <taxon>Bacillati</taxon>
        <taxon>Bacillota</taxon>
        <taxon>Clostridia</taxon>
        <taxon>Eubacteriales</taxon>
        <taxon>Oscillospiraceae</taxon>
        <taxon>Flavonifractor</taxon>
    </lineage>
</organism>